<evidence type="ECO:0000256" key="8">
    <source>
        <dbReference type="ARBA" id="ARBA00022824"/>
    </source>
</evidence>
<evidence type="ECO:0000256" key="3">
    <source>
        <dbReference type="ARBA" id="ARBA00006739"/>
    </source>
</evidence>
<dbReference type="InterPro" id="IPR035518">
    <property type="entry name" value="DPG_synthase"/>
</dbReference>
<dbReference type="InterPro" id="IPR029044">
    <property type="entry name" value="Nucleotide-diphossugar_trans"/>
</dbReference>
<evidence type="ECO:0000256" key="11">
    <source>
        <dbReference type="ARBA" id="ARBA00023136"/>
    </source>
</evidence>
<dbReference type="CDD" id="cd04188">
    <property type="entry name" value="DPG_synthase"/>
    <property type="match status" value="1"/>
</dbReference>
<evidence type="ECO:0000256" key="1">
    <source>
        <dbReference type="ARBA" id="ARBA00004389"/>
    </source>
</evidence>
<comment type="catalytic activity">
    <reaction evidence="12">
        <text>a di-trans,poly-cis-dolichyl phosphate + UDP-alpha-D-glucose = a di-trans,poly-cis-dolichyl beta-D-glucosyl phosphate + UDP</text>
        <dbReference type="Rhea" id="RHEA:15401"/>
        <dbReference type="Rhea" id="RHEA-COMP:19498"/>
        <dbReference type="Rhea" id="RHEA-COMP:19502"/>
        <dbReference type="ChEBI" id="CHEBI:57525"/>
        <dbReference type="ChEBI" id="CHEBI:57683"/>
        <dbReference type="ChEBI" id="CHEBI:58223"/>
        <dbReference type="ChEBI" id="CHEBI:58885"/>
        <dbReference type="EC" id="2.4.1.117"/>
    </reaction>
    <physiologicalReaction direction="left-to-right" evidence="12">
        <dbReference type="Rhea" id="RHEA:15402"/>
    </physiologicalReaction>
</comment>
<dbReference type="STRING" id="1802610.A2W32_03255"/>
<comment type="subcellular location">
    <subcellularLocation>
        <location evidence="1">Endoplasmic reticulum membrane</location>
        <topology evidence="1">Single-pass membrane protein</topology>
    </subcellularLocation>
</comment>
<name>A0A1F4UYQ0_UNCKA</name>
<gene>
    <name evidence="14" type="ORF">A2W32_03255</name>
</gene>
<dbReference type="Gene3D" id="3.90.550.10">
    <property type="entry name" value="Spore Coat Polysaccharide Biosynthesis Protein SpsA, Chain A"/>
    <property type="match status" value="1"/>
</dbReference>
<evidence type="ECO:0000256" key="2">
    <source>
        <dbReference type="ARBA" id="ARBA00004922"/>
    </source>
</evidence>
<dbReference type="GO" id="GO:0006487">
    <property type="term" value="P:protein N-linked glycosylation"/>
    <property type="evidence" value="ECO:0007669"/>
    <property type="project" value="TreeGrafter"/>
</dbReference>
<evidence type="ECO:0000256" key="9">
    <source>
        <dbReference type="ARBA" id="ARBA00022968"/>
    </source>
</evidence>
<evidence type="ECO:0000256" key="7">
    <source>
        <dbReference type="ARBA" id="ARBA00022692"/>
    </source>
</evidence>
<comment type="similarity">
    <text evidence="3">Belongs to the glycosyltransferase 2 family.</text>
</comment>
<comment type="caution">
    <text evidence="14">The sequence shown here is derived from an EMBL/GenBank/DDBJ whole genome shotgun (WGS) entry which is preliminary data.</text>
</comment>
<feature type="domain" description="Glycosyltransferase 2-like" evidence="13">
    <location>
        <begin position="5"/>
        <end position="175"/>
    </location>
</feature>
<evidence type="ECO:0000256" key="5">
    <source>
        <dbReference type="ARBA" id="ARBA00022676"/>
    </source>
</evidence>
<dbReference type="PANTHER" id="PTHR10859:SF91">
    <property type="entry name" value="DOLICHYL-PHOSPHATE BETA-GLUCOSYLTRANSFERASE"/>
    <property type="match status" value="1"/>
</dbReference>
<reference evidence="14 15" key="1">
    <citation type="journal article" date="2016" name="Nat. Commun.">
        <title>Thousands of microbial genomes shed light on interconnected biogeochemical processes in an aquifer system.</title>
        <authorList>
            <person name="Anantharaman K."/>
            <person name="Brown C.T."/>
            <person name="Hug L.A."/>
            <person name="Sharon I."/>
            <person name="Castelle C.J."/>
            <person name="Probst A.J."/>
            <person name="Thomas B.C."/>
            <person name="Singh A."/>
            <person name="Wilkins M.J."/>
            <person name="Karaoz U."/>
            <person name="Brodie E.L."/>
            <person name="Williams K.H."/>
            <person name="Hubbard S.S."/>
            <person name="Banfield J.F."/>
        </authorList>
    </citation>
    <scope>NUCLEOTIDE SEQUENCE [LARGE SCALE GENOMIC DNA]</scope>
</reference>
<evidence type="ECO:0000256" key="10">
    <source>
        <dbReference type="ARBA" id="ARBA00022989"/>
    </source>
</evidence>
<comment type="pathway">
    <text evidence="2">Protein modification; protein glycosylation.</text>
</comment>
<evidence type="ECO:0000313" key="15">
    <source>
        <dbReference type="Proteomes" id="UP000177371"/>
    </source>
</evidence>
<keyword evidence="9" id="KW-0735">Signal-anchor</keyword>
<dbReference type="EC" id="2.4.1.117" evidence="4"/>
<dbReference type="EMBL" id="MEUT01000041">
    <property type="protein sequence ID" value="OGC50022.1"/>
    <property type="molecule type" value="Genomic_DNA"/>
</dbReference>
<keyword evidence="11" id="KW-0472">Membrane</keyword>
<keyword evidence="10" id="KW-1133">Transmembrane helix</keyword>
<keyword evidence="8" id="KW-0256">Endoplasmic reticulum</keyword>
<keyword evidence="7" id="KW-0812">Transmembrane</keyword>
<dbReference type="InterPro" id="IPR001173">
    <property type="entry name" value="Glyco_trans_2-like"/>
</dbReference>
<dbReference type="GO" id="GO:0004581">
    <property type="term" value="F:dolichyl-phosphate beta-glucosyltransferase activity"/>
    <property type="evidence" value="ECO:0007669"/>
    <property type="project" value="UniProtKB-EC"/>
</dbReference>
<dbReference type="AlphaFoldDB" id="A0A1F4UYQ0"/>
<evidence type="ECO:0000259" key="13">
    <source>
        <dbReference type="Pfam" id="PF00535"/>
    </source>
</evidence>
<accession>A0A1F4UYQ0</accession>
<keyword evidence="6" id="KW-0808">Transferase</keyword>
<protein>
    <recommendedName>
        <fullName evidence="4">dolichyl-phosphate beta-glucosyltransferase</fullName>
        <ecNumber evidence="4">2.4.1.117</ecNumber>
    </recommendedName>
</protein>
<proteinExistence type="inferred from homology"/>
<evidence type="ECO:0000256" key="12">
    <source>
        <dbReference type="ARBA" id="ARBA00045097"/>
    </source>
</evidence>
<evidence type="ECO:0000313" key="14">
    <source>
        <dbReference type="EMBL" id="OGC50022.1"/>
    </source>
</evidence>
<dbReference type="Proteomes" id="UP000177371">
    <property type="component" value="Unassembled WGS sequence"/>
</dbReference>
<dbReference type="SUPFAM" id="SSF53448">
    <property type="entry name" value="Nucleotide-diphospho-sugar transferases"/>
    <property type="match status" value="1"/>
</dbReference>
<dbReference type="Pfam" id="PF00535">
    <property type="entry name" value="Glycos_transf_2"/>
    <property type="match status" value="1"/>
</dbReference>
<evidence type="ECO:0000256" key="4">
    <source>
        <dbReference type="ARBA" id="ARBA00012583"/>
    </source>
</evidence>
<keyword evidence="5" id="KW-0328">Glycosyltransferase</keyword>
<sequence length="252" mass="28940">MIEYSIIIPAYNEADKITTSLTQVISYMRTFSNSFEVIVVDDGSKDNTAEIVEKYLESNSFPEIKLIKNPHKGKGPSVWTGVMNAEGEYIYTADADLSTPMTELKKLSIWIKDHNFDIVIASREGAGAQRIDEPFYRHLMGRVFNYVVQIFALPGIKDSQCGFKLFKKETAKRIFKKLKIYGEVAKPTDKAFLGAWDVEVLYLARKLGYKIKEIPVTWVYVKTTRLNPFKDSLKMLFDVMKVRINYLKGVYK</sequence>
<organism evidence="14 15">
    <name type="scientific">candidate division WWE3 bacterium RBG_16_37_10</name>
    <dbReference type="NCBI Taxonomy" id="1802610"/>
    <lineage>
        <taxon>Bacteria</taxon>
        <taxon>Katanobacteria</taxon>
    </lineage>
</organism>
<dbReference type="PANTHER" id="PTHR10859">
    <property type="entry name" value="GLYCOSYL TRANSFERASE"/>
    <property type="match status" value="1"/>
</dbReference>
<evidence type="ECO:0000256" key="6">
    <source>
        <dbReference type="ARBA" id="ARBA00022679"/>
    </source>
</evidence>